<evidence type="ECO:0000256" key="5">
    <source>
        <dbReference type="SAM" id="MobiDB-lite"/>
    </source>
</evidence>
<feature type="transmembrane region" description="Helical" evidence="6">
    <location>
        <begin position="56"/>
        <end position="75"/>
    </location>
</feature>
<feature type="transmembrane region" description="Helical" evidence="6">
    <location>
        <begin position="165"/>
        <end position="181"/>
    </location>
</feature>
<dbReference type="Pfam" id="PF14378">
    <property type="entry name" value="PAP2_3"/>
    <property type="match status" value="1"/>
</dbReference>
<dbReference type="CDD" id="cd03386">
    <property type="entry name" value="PAP2_Aur1_like"/>
    <property type="match status" value="1"/>
</dbReference>
<feature type="transmembrane region" description="Helical" evidence="6">
    <location>
        <begin position="87"/>
        <end position="105"/>
    </location>
</feature>
<dbReference type="AlphaFoldDB" id="A0A3A3ZIY2"/>
<keyword evidence="2 6" id="KW-0812">Transmembrane</keyword>
<comment type="caution">
    <text evidence="8">The sequence shown here is derived from an EMBL/GenBank/DDBJ whole genome shotgun (WGS) entry which is preliminary data.</text>
</comment>
<comment type="subcellular location">
    <subcellularLocation>
        <location evidence="1">Membrane</location>
        <topology evidence="1">Multi-pass membrane protein</topology>
    </subcellularLocation>
</comment>
<evidence type="ECO:0000256" key="6">
    <source>
        <dbReference type="SAM" id="Phobius"/>
    </source>
</evidence>
<protein>
    <submittedName>
        <fullName evidence="8">Inositol phosphorylceramide synthase</fullName>
    </submittedName>
</protein>
<reference evidence="8 9" key="1">
    <citation type="submission" date="2018-09" db="EMBL/GenBank/DDBJ databases">
        <title>YIM 75000 draft genome.</title>
        <authorList>
            <person name="Tang S."/>
            <person name="Feng Y."/>
        </authorList>
    </citation>
    <scope>NUCLEOTIDE SEQUENCE [LARGE SCALE GENOMIC DNA]</scope>
    <source>
        <strain evidence="8 9">YIM 75000</strain>
    </source>
</reference>
<dbReference type="PANTHER" id="PTHR31310">
    <property type="match status" value="1"/>
</dbReference>
<gene>
    <name evidence="8" type="ORF">D5H78_12425</name>
</gene>
<proteinExistence type="predicted"/>
<feature type="region of interest" description="Disordered" evidence="5">
    <location>
        <begin position="213"/>
        <end position="235"/>
    </location>
</feature>
<dbReference type="InterPro" id="IPR052185">
    <property type="entry name" value="IPC_Synthase-Related"/>
</dbReference>
<dbReference type="OrthoDB" id="3212043at2"/>
<feature type="domain" description="Inositolphosphotransferase Aur1/Ipt1" evidence="7">
    <location>
        <begin position="24"/>
        <end position="202"/>
    </location>
</feature>
<evidence type="ECO:0000313" key="8">
    <source>
        <dbReference type="EMBL" id="RJK95516.1"/>
    </source>
</evidence>
<evidence type="ECO:0000259" key="7">
    <source>
        <dbReference type="Pfam" id="PF14378"/>
    </source>
</evidence>
<keyword evidence="4 6" id="KW-0472">Membrane</keyword>
<evidence type="ECO:0000256" key="3">
    <source>
        <dbReference type="ARBA" id="ARBA00022989"/>
    </source>
</evidence>
<organism evidence="8 9">
    <name type="scientific">Vallicoccus soli</name>
    <dbReference type="NCBI Taxonomy" id="2339232"/>
    <lineage>
        <taxon>Bacteria</taxon>
        <taxon>Bacillati</taxon>
        <taxon>Actinomycetota</taxon>
        <taxon>Actinomycetes</taxon>
        <taxon>Motilibacterales</taxon>
        <taxon>Vallicoccaceae</taxon>
        <taxon>Vallicoccus</taxon>
    </lineage>
</organism>
<evidence type="ECO:0000256" key="4">
    <source>
        <dbReference type="ARBA" id="ARBA00023136"/>
    </source>
</evidence>
<accession>A0A3A3ZIY2</accession>
<evidence type="ECO:0000256" key="2">
    <source>
        <dbReference type="ARBA" id="ARBA00022692"/>
    </source>
</evidence>
<feature type="transmembrane region" description="Helical" evidence="6">
    <location>
        <begin position="139"/>
        <end position="158"/>
    </location>
</feature>
<sequence>MLAYRLARLITSGEVSEALGNARHVLHLEDLLGLPSELALQRAALSWTWLVEAANVYYAVVHFPATVAFLVWTYVRRRERYPWVRNTLIGLTAVALAVHLFTPLAPPRMLEGLGFVDTGAVLGPAVYGPPETDHVTNQYAAMPSLHVGWAVFVALGLVVMTRGRWRWLWLLHPAVTVLVVVATANHYWLDGIVAVVLLGLVLLAQRRPRRRHRVAAPPPRLPVPAPRAGADDPSRVLDLTEVERCRSGCRRP</sequence>
<dbReference type="InterPro" id="IPR026841">
    <property type="entry name" value="Aur1/Ipt1"/>
</dbReference>
<name>A0A3A3ZIY2_9ACTN</name>
<dbReference type="GO" id="GO:0016020">
    <property type="term" value="C:membrane"/>
    <property type="evidence" value="ECO:0007669"/>
    <property type="project" value="UniProtKB-SubCell"/>
</dbReference>
<feature type="transmembrane region" description="Helical" evidence="6">
    <location>
        <begin position="187"/>
        <end position="204"/>
    </location>
</feature>
<evidence type="ECO:0000256" key="1">
    <source>
        <dbReference type="ARBA" id="ARBA00004141"/>
    </source>
</evidence>
<dbReference type="PANTHER" id="PTHR31310:SF7">
    <property type="entry name" value="PA-PHOSPHATASE RELATED-FAMILY PROTEIN DDB_G0268928"/>
    <property type="match status" value="1"/>
</dbReference>
<dbReference type="EMBL" id="QZEZ01000005">
    <property type="protein sequence ID" value="RJK95516.1"/>
    <property type="molecule type" value="Genomic_DNA"/>
</dbReference>
<feature type="compositionally biased region" description="Pro residues" evidence="5">
    <location>
        <begin position="216"/>
        <end position="225"/>
    </location>
</feature>
<keyword evidence="9" id="KW-1185">Reference proteome</keyword>
<dbReference type="Proteomes" id="UP000265614">
    <property type="component" value="Unassembled WGS sequence"/>
</dbReference>
<keyword evidence="3 6" id="KW-1133">Transmembrane helix</keyword>
<evidence type="ECO:0000313" key="9">
    <source>
        <dbReference type="Proteomes" id="UP000265614"/>
    </source>
</evidence>